<dbReference type="GO" id="GO:0005524">
    <property type="term" value="F:ATP binding"/>
    <property type="evidence" value="ECO:0007669"/>
    <property type="project" value="UniProtKB-KW"/>
</dbReference>
<accession>A0ABS8PH58</accession>
<keyword evidence="3" id="KW-0547">Nucleotide-binding</keyword>
<evidence type="ECO:0000259" key="9">
    <source>
        <dbReference type="PROSITE" id="PS50929"/>
    </source>
</evidence>
<evidence type="ECO:0000256" key="6">
    <source>
        <dbReference type="ARBA" id="ARBA00023136"/>
    </source>
</evidence>
<proteinExistence type="predicted"/>
<organism evidence="10 11">
    <name type="scientific">Actinomycetospora endophytica</name>
    <dbReference type="NCBI Taxonomy" id="2291215"/>
    <lineage>
        <taxon>Bacteria</taxon>
        <taxon>Bacillati</taxon>
        <taxon>Actinomycetota</taxon>
        <taxon>Actinomycetes</taxon>
        <taxon>Pseudonocardiales</taxon>
        <taxon>Pseudonocardiaceae</taxon>
        <taxon>Actinomycetospora</taxon>
    </lineage>
</organism>
<dbReference type="RefSeq" id="WP_230739746.1">
    <property type="nucleotide sequence ID" value="NZ_JAJNDB010000008.1"/>
</dbReference>
<comment type="caution">
    <text evidence="10">The sequence shown here is derived from an EMBL/GenBank/DDBJ whole genome shotgun (WGS) entry which is preliminary data.</text>
</comment>
<dbReference type="InterPro" id="IPR011527">
    <property type="entry name" value="ABC1_TM_dom"/>
</dbReference>
<reference evidence="10 11" key="1">
    <citation type="submission" date="2021-11" db="EMBL/GenBank/DDBJ databases">
        <title>Draft genome sequence of Actinomycetospora sp. SF1 isolated from the rhizosphere soil.</title>
        <authorList>
            <person name="Duangmal K."/>
            <person name="Chantavorakit T."/>
        </authorList>
    </citation>
    <scope>NUCLEOTIDE SEQUENCE [LARGE SCALE GENOMIC DNA]</scope>
    <source>
        <strain evidence="10 11">TBRC 5722</strain>
    </source>
</reference>
<feature type="domain" description="ABC transmembrane type-1" evidence="9">
    <location>
        <begin position="29"/>
        <end position="311"/>
    </location>
</feature>
<keyword evidence="5 7" id="KW-1133">Transmembrane helix</keyword>
<dbReference type="InterPro" id="IPR036640">
    <property type="entry name" value="ABC1_TM_sf"/>
</dbReference>
<dbReference type="PANTHER" id="PTHR24221:SF654">
    <property type="entry name" value="ATP-BINDING CASSETTE SUB-FAMILY B MEMBER 6"/>
    <property type="match status" value="1"/>
</dbReference>
<dbReference type="Pfam" id="PF00664">
    <property type="entry name" value="ABC_membrane"/>
    <property type="match status" value="1"/>
</dbReference>
<sequence>MTDLLPTASPTQTRAEARAVLRPQRGLVVATLATLVVGTVLGLVGPRVLGHMIDLVLHGGTTTALAVSAGVLLLASLGQALFTGAGSALMARLGQTAVASVRERVVDRALRVPSPELERTGSGDLVARVSGDVESVNDAVSGVFPTLVEAALLVALTLVALLVLDWRFAVAGLLAVPLQAVALRWFLRTVVPVTHAERIAEGARAQQILDSVDGADTVRAHCASDEHVARIAARSDDARVLSIRLAAVQRRFFGKLNYGEVVGLCAILAVGYVLVGNGSATVGAASAAALYFHRLFDPFNQLLGLFDDAQTAGAAFARLVGVAAMPERPAPAEGPRPEAGSVGIAAREVSFRYSDDGPDVLRDVDLVVEPGKRVAVVGTTGAGKTTLVGLVAGLHRTDRGAIRLGGVAVDDLGPRTLRRTAAVVSQETHVFAGTLADDLRLAAPDADDDELLAALERVGAGEWVASLPEGLETRVGKGGRPVDAARAEQLALARLVLGDPPVALLDEATAEAGSTGARVLEASADAALHGRTALVVAHRLTQAATADRVVVLDAGRVVEHGTHADLLAAGGRYAHLWQAWSAAHDRPAPPSPTSPEDR</sequence>
<evidence type="ECO:0000256" key="4">
    <source>
        <dbReference type="ARBA" id="ARBA00022840"/>
    </source>
</evidence>
<dbReference type="SUPFAM" id="SSF52540">
    <property type="entry name" value="P-loop containing nucleoside triphosphate hydrolases"/>
    <property type="match status" value="1"/>
</dbReference>
<dbReference type="InterPro" id="IPR003593">
    <property type="entry name" value="AAA+_ATPase"/>
</dbReference>
<dbReference type="CDD" id="cd07346">
    <property type="entry name" value="ABC_6TM_exporters"/>
    <property type="match status" value="1"/>
</dbReference>
<protein>
    <submittedName>
        <fullName evidence="10">ABC transporter ATP-binding protein/permease</fullName>
    </submittedName>
</protein>
<dbReference type="Pfam" id="PF00005">
    <property type="entry name" value="ABC_tran"/>
    <property type="match status" value="1"/>
</dbReference>
<dbReference type="EMBL" id="JAJNDB010000008">
    <property type="protein sequence ID" value="MCD2197598.1"/>
    <property type="molecule type" value="Genomic_DNA"/>
</dbReference>
<gene>
    <name evidence="10" type="ORF">LQ327_29930</name>
</gene>
<feature type="transmembrane region" description="Helical" evidence="7">
    <location>
        <begin position="64"/>
        <end position="82"/>
    </location>
</feature>
<dbReference type="PROSITE" id="PS50929">
    <property type="entry name" value="ABC_TM1F"/>
    <property type="match status" value="1"/>
</dbReference>
<feature type="transmembrane region" description="Helical" evidence="7">
    <location>
        <begin position="261"/>
        <end position="292"/>
    </location>
</feature>
<evidence type="ECO:0000256" key="3">
    <source>
        <dbReference type="ARBA" id="ARBA00022741"/>
    </source>
</evidence>
<evidence type="ECO:0000313" key="10">
    <source>
        <dbReference type="EMBL" id="MCD2197598.1"/>
    </source>
</evidence>
<dbReference type="InterPro" id="IPR003439">
    <property type="entry name" value="ABC_transporter-like_ATP-bd"/>
</dbReference>
<name>A0ABS8PH58_9PSEU</name>
<dbReference type="Proteomes" id="UP001199469">
    <property type="component" value="Unassembled WGS sequence"/>
</dbReference>
<keyword evidence="11" id="KW-1185">Reference proteome</keyword>
<evidence type="ECO:0000256" key="5">
    <source>
        <dbReference type="ARBA" id="ARBA00022989"/>
    </source>
</evidence>
<feature type="domain" description="ABC transporter" evidence="8">
    <location>
        <begin position="344"/>
        <end position="579"/>
    </location>
</feature>
<dbReference type="Gene3D" id="1.20.1560.10">
    <property type="entry name" value="ABC transporter type 1, transmembrane domain"/>
    <property type="match status" value="1"/>
</dbReference>
<feature type="transmembrane region" description="Helical" evidence="7">
    <location>
        <begin position="26"/>
        <end position="44"/>
    </location>
</feature>
<evidence type="ECO:0000313" key="11">
    <source>
        <dbReference type="Proteomes" id="UP001199469"/>
    </source>
</evidence>
<feature type="transmembrane region" description="Helical" evidence="7">
    <location>
        <begin position="168"/>
        <end position="187"/>
    </location>
</feature>
<keyword evidence="4 10" id="KW-0067">ATP-binding</keyword>
<evidence type="ECO:0000256" key="1">
    <source>
        <dbReference type="ARBA" id="ARBA00004651"/>
    </source>
</evidence>
<dbReference type="Gene3D" id="3.40.50.300">
    <property type="entry name" value="P-loop containing nucleotide triphosphate hydrolases"/>
    <property type="match status" value="1"/>
</dbReference>
<dbReference type="SMART" id="SM00382">
    <property type="entry name" value="AAA"/>
    <property type="match status" value="1"/>
</dbReference>
<comment type="subcellular location">
    <subcellularLocation>
        <location evidence="1">Cell membrane</location>
        <topology evidence="1">Multi-pass membrane protein</topology>
    </subcellularLocation>
</comment>
<keyword evidence="2 7" id="KW-0812">Transmembrane</keyword>
<dbReference type="PANTHER" id="PTHR24221">
    <property type="entry name" value="ATP-BINDING CASSETTE SUB-FAMILY B"/>
    <property type="match status" value="1"/>
</dbReference>
<dbReference type="InterPro" id="IPR039421">
    <property type="entry name" value="Type_1_exporter"/>
</dbReference>
<dbReference type="InterPro" id="IPR027417">
    <property type="entry name" value="P-loop_NTPase"/>
</dbReference>
<evidence type="ECO:0000256" key="2">
    <source>
        <dbReference type="ARBA" id="ARBA00022692"/>
    </source>
</evidence>
<feature type="transmembrane region" description="Helical" evidence="7">
    <location>
        <begin position="143"/>
        <end position="162"/>
    </location>
</feature>
<keyword evidence="6 7" id="KW-0472">Membrane</keyword>
<dbReference type="PROSITE" id="PS50893">
    <property type="entry name" value="ABC_TRANSPORTER_2"/>
    <property type="match status" value="1"/>
</dbReference>
<evidence type="ECO:0000256" key="7">
    <source>
        <dbReference type="SAM" id="Phobius"/>
    </source>
</evidence>
<evidence type="ECO:0000259" key="8">
    <source>
        <dbReference type="PROSITE" id="PS50893"/>
    </source>
</evidence>
<dbReference type="SUPFAM" id="SSF90123">
    <property type="entry name" value="ABC transporter transmembrane region"/>
    <property type="match status" value="1"/>
</dbReference>